<accession>A0ABT3V5U2</accession>
<feature type="region of interest" description="Disordered" evidence="1">
    <location>
        <begin position="20"/>
        <end position="96"/>
    </location>
</feature>
<dbReference type="Proteomes" id="UP001165590">
    <property type="component" value="Unassembled WGS sequence"/>
</dbReference>
<evidence type="ECO:0000256" key="1">
    <source>
        <dbReference type="SAM" id="MobiDB-lite"/>
    </source>
</evidence>
<comment type="caution">
    <text evidence="3">The sequence shown here is derived from an EMBL/GenBank/DDBJ whole genome shotgun (WGS) entry which is preliminary data.</text>
</comment>
<sequence length="109" mass="11311">MLLASLLCALCAAGVVGAAGSAGGHSGIRTAPPAAVSTEPGLEHPQDVQDTAFRSAGRQGHRPLAPRRPAERSAPRPATTTATERPHSRARALHHAPAPRTLRCMVLRC</sequence>
<evidence type="ECO:0000256" key="2">
    <source>
        <dbReference type="SAM" id="SignalP"/>
    </source>
</evidence>
<name>A0ABT3V5U2_9ACTN</name>
<protein>
    <recommendedName>
        <fullName evidence="5">Secreted protein</fullName>
    </recommendedName>
</protein>
<feature type="signal peptide" evidence="2">
    <location>
        <begin position="1"/>
        <end position="18"/>
    </location>
</feature>
<feature type="chain" id="PRO_5046311391" description="Secreted protein" evidence="2">
    <location>
        <begin position="19"/>
        <end position="109"/>
    </location>
</feature>
<gene>
    <name evidence="3" type="ORF">K3769_21700</name>
</gene>
<evidence type="ECO:0008006" key="5">
    <source>
        <dbReference type="Google" id="ProtNLM"/>
    </source>
</evidence>
<evidence type="ECO:0000313" key="4">
    <source>
        <dbReference type="Proteomes" id="UP001165590"/>
    </source>
</evidence>
<proteinExistence type="predicted"/>
<dbReference type="RefSeq" id="WP_267028044.1">
    <property type="nucleotide sequence ID" value="NZ_JAIFZO010000002.1"/>
</dbReference>
<keyword evidence="2" id="KW-0732">Signal</keyword>
<organism evidence="3 4">
    <name type="scientific">Streptomyces ortus</name>
    <dbReference type="NCBI Taxonomy" id="2867268"/>
    <lineage>
        <taxon>Bacteria</taxon>
        <taxon>Bacillati</taxon>
        <taxon>Actinomycetota</taxon>
        <taxon>Actinomycetes</taxon>
        <taxon>Kitasatosporales</taxon>
        <taxon>Streptomycetaceae</taxon>
        <taxon>Streptomyces</taxon>
    </lineage>
</organism>
<reference evidence="3" key="1">
    <citation type="journal article" date="2022" name="bioRxiv">
        <title>Discovery and biosynthetic assessment of Streptomyces ortus sp nov. isolated from a deep-sea sponge.</title>
        <authorList>
            <person name="Williams S.E."/>
        </authorList>
    </citation>
    <scope>NUCLEOTIDE SEQUENCE</scope>
    <source>
        <strain evidence="3">A15ISP2-DRY2</strain>
    </source>
</reference>
<dbReference type="EMBL" id="JAIFZO010000002">
    <property type="protein sequence ID" value="MCX4235344.1"/>
    <property type="molecule type" value="Genomic_DNA"/>
</dbReference>
<keyword evidence="4" id="KW-1185">Reference proteome</keyword>
<evidence type="ECO:0000313" key="3">
    <source>
        <dbReference type="EMBL" id="MCX4235344.1"/>
    </source>
</evidence>